<evidence type="ECO:0000259" key="1">
    <source>
        <dbReference type="PROSITE" id="PS51186"/>
    </source>
</evidence>
<keyword evidence="3" id="KW-1185">Reference proteome</keyword>
<comment type="caution">
    <text evidence="2">The sequence shown here is derived from an EMBL/GenBank/DDBJ whole genome shotgun (WGS) entry which is preliminary data.</text>
</comment>
<keyword evidence="2" id="KW-0012">Acyltransferase</keyword>
<name>A0ABW7Z4Z4_9ACTN</name>
<dbReference type="InterPro" id="IPR052523">
    <property type="entry name" value="Trichothecene_AcTrans"/>
</dbReference>
<dbReference type="SUPFAM" id="SSF55729">
    <property type="entry name" value="Acyl-CoA N-acyltransferases (Nat)"/>
    <property type="match status" value="1"/>
</dbReference>
<dbReference type="Pfam" id="PF13508">
    <property type="entry name" value="Acetyltransf_7"/>
    <property type="match status" value="1"/>
</dbReference>
<dbReference type="PROSITE" id="PS51186">
    <property type="entry name" value="GNAT"/>
    <property type="match status" value="1"/>
</dbReference>
<keyword evidence="2" id="KW-0808">Transferase</keyword>
<gene>
    <name evidence="2" type="ORF">ACIBG2_37650</name>
</gene>
<accession>A0ABW7Z4Z4</accession>
<dbReference type="CDD" id="cd04301">
    <property type="entry name" value="NAT_SF"/>
    <property type="match status" value="1"/>
</dbReference>
<evidence type="ECO:0000313" key="2">
    <source>
        <dbReference type="EMBL" id="MFI6503158.1"/>
    </source>
</evidence>
<dbReference type="InterPro" id="IPR016181">
    <property type="entry name" value="Acyl_CoA_acyltransferase"/>
</dbReference>
<dbReference type="PANTHER" id="PTHR42791:SF1">
    <property type="entry name" value="N-ACETYLTRANSFERASE DOMAIN-CONTAINING PROTEIN"/>
    <property type="match status" value="1"/>
</dbReference>
<dbReference type="EC" id="2.3.1.-" evidence="2"/>
<dbReference type="PANTHER" id="PTHR42791">
    <property type="entry name" value="GNAT FAMILY ACETYLTRANSFERASE"/>
    <property type="match status" value="1"/>
</dbReference>
<dbReference type="RefSeq" id="WP_397088950.1">
    <property type="nucleotide sequence ID" value="NZ_JBITGY010000011.1"/>
</dbReference>
<organism evidence="2 3">
    <name type="scientific">Nonomuraea typhae</name>
    <dbReference type="NCBI Taxonomy" id="2603600"/>
    <lineage>
        <taxon>Bacteria</taxon>
        <taxon>Bacillati</taxon>
        <taxon>Actinomycetota</taxon>
        <taxon>Actinomycetes</taxon>
        <taxon>Streptosporangiales</taxon>
        <taxon>Streptosporangiaceae</taxon>
        <taxon>Nonomuraea</taxon>
    </lineage>
</organism>
<dbReference type="InterPro" id="IPR000182">
    <property type="entry name" value="GNAT_dom"/>
</dbReference>
<sequence>MSVPIRRAGEQDAETVAELIATAFAGLKVVRYLLPEPERRQEIMAANFRILVEHAVEHGAVDLVTDAPAVAVWFPRTAPAPEPRDYDRRLEEAVGGAIGRFRELDEQFEKHHPEAPHHHLAFLAVHPDHQSRGLGSALLAHHHAVLEGVPAYLEASSPRARDLYLRHGYAEREPFAMGDGTLFWPMWRAS</sequence>
<dbReference type="Gene3D" id="3.40.630.30">
    <property type="match status" value="1"/>
</dbReference>
<dbReference type="EMBL" id="JBITGY010000011">
    <property type="protein sequence ID" value="MFI6503158.1"/>
    <property type="molecule type" value="Genomic_DNA"/>
</dbReference>
<dbReference type="Proteomes" id="UP001612741">
    <property type="component" value="Unassembled WGS sequence"/>
</dbReference>
<dbReference type="GO" id="GO:0016746">
    <property type="term" value="F:acyltransferase activity"/>
    <property type="evidence" value="ECO:0007669"/>
    <property type="project" value="UniProtKB-KW"/>
</dbReference>
<proteinExistence type="predicted"/>
<evidence type="ECO:0000313" key="3">
    <source>
        <dbReference type="Proteomes" id="UP001612741"/>
    </source>
</evidence>
<reference evidence="2 3" key="1">
    <citation type="submission" date="2024-10" db="EMBL/GenBank/DDBJ databases">
        <title>The Natural Products Discovery Center: Release of the First 8490 Sequenced Strains for Exploring Actinobacteria Biosynthetic Diversity.</title>
        <authorList>
            <person name="Kalkreuter E."/>
            <person name="Kautsar S.A."/>
            <person name="Yang D."/>
            <person name="Bader C.D."/>
            <person name="Teijaro C.N."/>
            <person name="Fluegel L."/>
            <person name="Davis C.M."/>
            <person name="Simpson J.R."/>
            <person name="Lauterbach L."/>
            <person name="Steele A.D."/>
            <person name="Gui C."/>
            <person name="Meng S."/>
            <person name="Li G."/>
            <person name="Viehrig K."/>
            <person name="Ye F."/>
            <person name="Su P."/>
            <person name="Kiefer A.F."/>
            <person name="Nichols A."/>
            <person name="Cepeda A.J."/>
            <person name="Yan W."/>
            <person name="Fan B."/>
            <person name="Jiang Y."/>
            <person name="Adhikari A."/>
            <person name="Zheng C.-J."/>
            <person name="Schuster L."/>
            <person name="Cowan T.M."/>
            <person name="Smanski M.J."/>
            <person name="Chevrette M.G."/>
            <person name="De Carvalho L.P.S."/>
            <person name="Shen B."/>
        </authorList>
    </citation>
    <scope>NUCLEOTIDE SEQUENCE [LARGE SCALE GENOMIC DNA]</scope>
    <source>
        <strain evidence="2 3">NPDC050545</strain>
    </source>
</reference>
<protein>
    <submittedName>
        <fullName evidence="2">GNAT family N-acetyltransferase</fullName>
        <ecNumber evidence="2">2.3.1.-</ecNumber>
    </submittedName>
</protein>
<feature type="domain" description="N-acetyltransferase" evidence="1">
    <location>
        <begin position="46"/>
        <end position="190"/>
    </location>
</feature>